<dbReference type="CDD" id="cd05233">
    <property type="entry name" value="SDR_c"/>
    <property type="match status" value="1"/>
</dbReference>
<comment type="similarity">
    <text evidence="1">Belongs to the short-chain dehydrogenases/reductases (SDR) family.</text>
</comment>
<evidence type="ECO:0000313" key="3">
    <source>
        <dbReference type="EMBL" id="CAB5004697.1"/>
    </source>
</evidence>
<dbReference type="EMBL" id="CAFBPC010000100">
    <property type="protein sequence ID" value="CAB5004697.1"/>
    <property type="molecule type" value="Genomic_DNA"/>
</dbReference>
<proteinExistence type="inferred from homology"/>
<dbReference type="PANTHER" id="PTHR42760:SF40">
    <property type="entry name" value="3-OXOACYL-[ACYL-CARRIER-PROTEIN] REDUCTASE, CHLOROPLASTIC"/>
    <property type="match status" value="1"/>
</dbReference>
<dbReference type="Pfam" id="PF13561">
    <property type="entry name" value="adh_short_C2"/>
    <property type="match status" value="1"/>
</dbReference>
<dbReference type="PROSITE" id="PS00061">
    <property type="entry name" value="ADH_SHORT"/>
    <property type="match status" value="1"/>
</dbReference>
<gene>
    <name evidence="2" type="ORF">UFOPK1619_00655</name>
    <name evidence="3" type="ORF">UFOPK4057_00534</name>
</gene>
<organism evidence="3">
    <name type="scientific">freshwater metagenome</name>
    <dbReference type="NCBI Taxonomy" id="449393"/>
    <lineage>
        <taxon>unclassified sequences</taxon>
        <taxon>metagenomes</taxon>
        <taxon>ecological metagenomes</taxon>
    </lineage>
</organism>
<dbReference type="InterPro" id="IPR020904">
    <property type="entry name" value="Sc_DH/Rdtase_CS"/>
</dbReference>
<sequence length="262" mass="27470">MGSLDGRIALVTGGGRGIGKAISLALANEGATIAINYRRDKESAETTQREILDAGGLATIHQGSNDIPEENVALVKDVLSVHNGIDIAVLNGGVASKGRSVADTEAEELWNLVATHALGPHQLCRALIPSMRTRGRGDIVFISSVATSGMSANGAPYNMGKAAMEALALTLAKEERPHGIRVNIVAPGLVETDMGVRLARAMTGRREMEDLRSMDDAAPFGRVCQPEDIAAAVLWFCSPSASYITGQRIQVDGGGSTLRVGQ</sequence>
<evidence type="ECO:0000313" key="2">
    <source>
        <dbReference type="EMBL" id="CAB4565806.1"/>
    </source>
</evidence>
<dbReference type="GO" id="GO:0030497">
    <property type="term" value="P:fatty acid elongation"/>
    <property type="evidence" value="ECO:0007669"/>
    <property type="project" value="TreeGrafter"/>
</dbReference>
<dbReference type="PRINTS" id="PR00081">
    <property type="entry name" value="GDHRDH"/>
</dbReference>
<name>A0A6J7PH70_9ZZZZ</name>
<dbReference type="AlphaFoldDB" id="A0A6J7PH70"/>
<evidence type="ECO:0000256" key="1">
    <source>
        <dbReference type="ARBA" id="ARBA00006484"/>
    </source>
</evidence>
<dbReference type="PANTHER" id="PTHR42760">
    <property type="entry name" value="SHORT-CHAIN DEHYDROGENASES/REDUCTASES FAMILY MEMBER"/>
    <property type="match status" value="1"/>
</dbReference>
<dbReference type="Gene3D" id="3.40.50.720">
    <property type="entry name" value="NAD(P)-binding Rossmann-like Domain"/>
    <property type="match status" value="1"/>
</dbReference>
<accession>A0A6J7PH70</accession>
<protein>
    <submittedName>
        <fullName evidence="3">Unannotated protein</fullName>
    </submittedName>
</protein>
<reference evidence="3" key="1">
    <citation type="submission" date="2020-05" db="EMBL/GenBank/DDBJ databases">
        <authorList>
            <person name="Chiriac C."/>
            <person name="Salcher M."/>
            <person name="Ghai R."/>
            <person name="Kavagutti S V."/>
        </authorList>
    </citation>
    <scope>NUCLEOTIDE SEQUENCE</scope>
</reference>
<dbReference type="EMBL" id="CAEZTI010000116">
    <property type="protein sequence ID" value="CAB4565806.1"/>
    <property type="molecule type" value="Genomic_DNA"/>
</dbReference>
<dbReference type="FunFam" id="3.40.50.720:FF:000084">
    <property type="entry name" value="Short-chain dehydrogenase reductase"/>
    <property type="match status" value="1"/>
</dbReference>
<dbReference type="SUPFAM" id="SSF51735">
    <property type="entry name" value="NAD(P)-binding Rossmann-fold domains"/>
    <property type="match status" value="1"/>
</dbReference>
<dbReference type="InterPro" id="IPR002347">
    <property type="entry name" value="SDR_fam"/>
</dbReference>
<dbReference type="GO" id="GO:0016616">
    <property type="term" value="F:oxidoreductase activity, acting on the CH-OH group of donors, NAD or NADP as acceptor"/>
    <property type="evidence" value="ECO:0007669"/>
    <property type="project" value="TreeGrafter"/>
</dbReference>
<dbReference type="InterPro" id="IPR036291">
    <property type="entry name" value="NAD(P)-bd_dom_sf"/>
</dbReference>